<reference evidence="4" key="1">
    <citation type="journal article" date="2019" name="Int. J. Syst. Evol. Microbiol.">
        <title>The Global Catalogue of Microorganisms (GCM) 10K type strain sequencing project: providing services to taxonomists for standard genome sequencing and annotation.</title>
        <authorList>
            <consortium name="The Broad Institute Genomics Platform"/>
            <consortium name="The Broad Institute Genome Sequencing Center for Infectious Disease"/>
            <person name="Wu L."/>
            <person name="Ma J."/>
        </authorList>
    </citation>
    <scope>NUCLEOTIDE SEQUENCE [LARGE SCALE GENOMIC DNA]</scope>
    <source>
        <strain evidence="4">JCM 17543</strain>
    </source>
</reference>
<evidence type="ECO:0000313" key="4">
    <source>
        <dbReference type="Proteomes" id="UP001500827"/>
    </source>
</evidence>
<evidence type="ECO:0000256" key="1">
    <source>
        <dbReference type="SAM" id="Coils"/>
    </source>
</evidence>
<protein>
    <recommendedName>
        <fullName evidence="5">DUF2746 domain-containing protein</fullName>
    </recommendedName>
</protein>
<comment type="caution">
    <text evidence="3">The sequence shown here is derived from an EMBL/GenBank/DDBJ whole genome shotgun (WGS) entry which is preliminary data.</text>
</comment>
<evidence type="ECO:0000256" key="2">
    <source>
        <dbReference type="SAM" id="Phobius"/>
    </source>
</evidence>
<dbReference type="EMBL" id="BAABBM010000001">
    <property type="protein sequence ID" value="GAA3886395.1"/>
    <property type="molecule type" value="Genomic_DNA"/>
</dbReference>
<sequence length="114" mass="12980">MDPEVVQVFNFVMRILPLVVIIVALGVGGSLLHTWLRIKNGYPLQNSWGMPIHPKTDQESIERIKLLTTENAQLRAELGSIKDRLQNVERIVTDEPTKLSKEIEALAHTDTRRQ</sequence>
<keyword evidence="1" id="KW-0175">Coiled coil</keyword>
<keyword evidence="2" id="KW-1133">Transmembrane helix</keyword>
<feature type="transmembrane region" description="Helical" evidence="2">
    <location>
        <begin position="15"/>
        <end position="36"/>
    </location>
</feature>
<gene>
    <name evidence="3" type="ORF">GCM10022276_01790</name>
</gene>
<evidence type="ECO:0000313" key="3">
    <source>
        <dbReference type="EMBL" id="GAA3886395.1"/>
    </source>
</evidence>
<keyword evidence="2" id="KW-0812">Transmembrane</keyword>
<name>A0ABP7KT92_9SPHN</name>
<evidence type="ECO:0008006" key="5">
    <source>
        <dbReference type="Google" id="ProtNLM"/>
    </source>
</evidence>
<proteinExistence type="predicted"/>
<keyword evidence="2" id="KW-0472">Membrane</keyword>
<feature type="coiled-coil region" evidence="1">
    <location>
        <begin position="64"/>
        <end position="91"/>
    </location>
</feature>
<keyword evidence="4" id="KW-1185">Reference proteome</keyword>
<accession>A0ABP7KT92</accession>
<dbReference type="RefSeq" id="WP_344697810.1">
    <property type="nucleotide sequence ID" value="NZ_BAABBM010000001.1"/>
</dbReference>
<dbReference type="Proteomes" id="UP001500827">
    <property type="component" value="Unassembled WGS sequence"/>
</dbReference>
<organism evidence="3 4">
    <name type="scientific">Sphingomonas limnosediminicola</name>
    <dbReference type="NCBI Taxonomy" id="940133"/>
    <lineage>
        <taxon>Bacteria</taxon>
        <taxon>Pseudomonadati</taxon>
        <taxon>Pseudomonadota</taxon>
        <taxon>Alphaproteobacteria</taxon>
        <taxon>Sphingomonadales</taxon>
        <taxon>Sphingomonadaceae</taxon>
        <taxon>Sphingomonas</taxon>
    </lineage>
</organism>